<dbReference type="EMBL" id="CP053435">
    <property type="protein sequence ID" value="QJW90520.1"/>
    <property type="molecule type" value="Genomic_DNA"/>
</dbReference>
<feature type="compositionally biased region" description="Basic and acidic residues" evidence="1">
    <location>
        <begin position="39"/>
        <end position="53"/>
    </location>
</feature>
<dbReference type="AlphaFoldDB" id="A0A6M5YB67"/>
<sequence>MNQFVKYYSPQTGGGNSHKNQKEEGKAGKDGSNQRSTKKVTEKNDPDKVEQTKRNANSVD</sequence>
<proteinExistence type="predicted"/>
<evidence type="ECO:0000313" key="2">
    <source>
        <dbReference type="EMBL" id="QJW90520.1"/>
    </source>
</evidence>
<feature type="region of interest" description="Disordered" evidence="1">
    <location>
        <begin position="1"/>
        <end position="60"/>
    </location>
</feature>
<evidence type="ECO:0000313" key="3">
    <source>
        <dbReference type="Proteomes" id="UP000502756"/>
    </source>
</evidence>
<organism evidence="2 3">
    <name type="scientific">Spirosoma taeanense</name>
    <dbReference type="NCBI Taxonomy" id="2735870"/>
    <lineage>
        <taxon>Bacteria</taxon>
        <taxon>Pseudomonadati</taxon>
        <taxon>Bacteroidota</taxon>
        <taxon>Cytophagia</taxon>
        <taxon>Cytophagales</taxon>
        <taxon>Cytophagaceae</taxon>
        <taxon>Spirosoma</taxon>
    </lineage>
</organism>
<dbReference type="KEGG" id="stae:HNV11_14605"/>
<evidence type="ECO:0000256" key="1">
    <source>
        <dbReference type="SAM" id="MobiDB-lite"/>
    </source>
</evidence>
<keyword evidence="3" id="KW-1185">Reference proteome</keyword>
<accession>A0A6M5YB67</accession>
<name>A0A6M5YB67_9BACT</name>
<gene>
    <name evidence="2" type="ORF">HNV11_14605</name>
</gene>
<feature type="compositionally biased region" description="Basic and acidic residues" evidence="1">
    <location>
        <begin position="20"/>
        <end position="29"/>
    </location>
</feature>
<protein>
    <submittedName>
        <fullName evidence="2">Uncharacterized protein</fullName>
    </submittedName>
</protein>
<dbReference type="RefSeq" id="WP_171740364.1">
    <property type="nucleotide sequence ID" value="NZ_CP053435.1"/>
</dbReference>
<dbReference type="Proteomes" id="UP000502756">
    <property type="component" value="Chromosome"/>
</dbReference>
<reference evidence="2 3" key="1">
    <citation type="submission" date="2020-05" db="EMBL/GenBank/DDBJ databases">
        <title>Genome sequencing of Spirosoma sp. TS118.</title>
        <authorList>
            <person name="Lee J.-H."/>
            <person name="Jeong S."/>
            <person name="Zhao L."/>
            <person name="Jung J.-H."/>
            <person name="Kim M.-K."/>
            <person name="Lim S."/>
        </authorList>
    </citation>
    <scope>NUCLEOTIDE SEQUENCE [LARGE SCALE GENOMIC DNA]</scope>
    <source>
        <strain evidence="2 3">TS118</strain>
    </source>
</reference>